<gene>
    <name evidence="5" type="ORF">KUCA_T00003839001</name>
</gene>
<dbReference type="AlphaFoldDB" id="W6MWU2"/>
<dbReference type="InterPro" id="IPR004875">
    <property type="entry name" value="DDE_SF_endonuclease_dom"/>
</dbReference>
<evidence type="ECO:0000313" key="6">
    <source>
        <dbReference type="Proteomes" id="UP000019384"/>
    </source>
</evidence>
<dbReference type="GO" id="GO:0005634">
    <property type="term" value="C:nucleus"/>
    <property type="evidence" value="ECO:0007669"/>
    <property type="project" value="TreeGrafter"/>
</dbReference>
<dbReference type="GeneID" id="34521240"/>
<reference evidence="5" key="1">
    <citation type="submission" date="2013-12" db="EMBL/GenBank/DDBJ databases">
        <authorList>
            <person name="Genoscope - CEA"/>
        </authorList>
    </citation>
    <scope>NUCLEOTIDE SEQUENCE</scope>
    <source>
        <strain evidence="5">CBS 1993</strain>
    </source>
</reference>
<keyword evidence="6" id="KW-1185">Reference proteome</keyword>
<dbReference type="RefSeq" id="XP_022459852.1">
    <property type="nucleotide sequence ID" value="XM_022602294.1"/>
</dbReference>
<evidence type="ECO:0000313" key="5">
    <source>
        <dbReference type="EMBL" id="CDK27860.1"/>
    </source>
</evidence>
<organism evidence="5 6">
    <name type="scientific">Kuraishia capsulata CBS 1993</name>
    <dbReference type="NCBI Taxonomy" id="1382522"/>
    <lineage>
        <taxon>Eukaryota</taxon>
        <taxon>Fungi</taxon>
        <taxon>Dikarya</taxon>
        <taxon>Ascomycota</taxon>
        <taxon>Saccharomycotina</taxon>
        <taxon>Pichiomycetes</taxon>
        <taxon>Pichiales</taxon>
        <taxon>Pichiaceae</taxon>
        <taxon>Kuraishia</taxon>
    </lineage>
</organism>
<dbReference type="SUPFAM" id="SSF46689">
    <property type="entry name" value="Homeodomain-like"/>
    <property type="match status" value="1"/>
</dbReference>
<proteinExistence type="predicted"/>
<evidence type="ECO:0000259" key="3">
    <source>
        <dbReference type="Pfam" id="PF03184"/>
    </source>
</evidence>
<feature type="compositionally biased region" description="Low complexity" evidence="2">
    <location>
        <begin position="22"/>
        <end position="32"/>
    </location>
</feature>
<dbReference type="PANTHER" id="PTHR19303">
    <property type="entry name" value="TRANSPOSON"/>
    <property type="match status" value="1"/>
</dbReference>
<evidence type="ECO:0000256" key="1">
    <source>
        <dbReference type="ARBA" id="ARBA00023125"/>
    </source>
</evidence>
<dbReference type="GO" id="GO:0003677">
    <property type="term" value="F:DNA binding"/>
    <property type="evidence" value="ECO:0007669"/>
    <property type="project" value="UniProtKB-KW"/>
</dbReference>
<evidence type="ECO:0008006" key="7">
    <source>
        <dbReference type="Google" id="ProtNLM"/>
    </source>
</evidence>
<evidence type="ECO:0000259" key="4">
    <source>
        <dbReference type="Pfam" id="PF03221"/>
    </source>
</evidence>
<dbReference type="OrthoDB" id="2507562at2759"/>
<dbReference type="Pfam" id="PF03221">
    <property type="entry name" value="HTH_Tnp_Tc5"/>
    <property type="match status" value="1"/>
</dbReference>
<dbReference type="InterPro" id="IPR009057">
    <property type="entry name" value="Homeodomain-like_sf"/>
</dbReference>
<evidence type="ECO:0000256" key="2">
    <source>
        <dbReference type="SAM" id="MobiDB-lite"/>
    </source>
</evidence>
<feature type="domain" description="HTH CENPB-type" evidence="4">
    <location>
        <begin position="131"/>
        <end position="195"/>
    </location>
</feature>
<feature type="region of interest" description="Disordered" evidence="2">
    <location>
        <begin position="1"/>
        <end position="53"/>
    </location>
</feature>
<sequence>MSSTQFRQSGLVDLQSSSAANQQQQQQQQQQQHESDQSVNLTDTSGLSFDNSKLPRATLEQKIRVLDYHNSSEKKCQQHTVNFFRQLGEFSITKSTMNRWVLGEKRLRQDYKNLTLNNNKLYKTRPKFRDPEINRCLEIYYEQLANESSTATERELLTKWSDFYKLYHDLPQLDPLPPKSNGWLHHFKKRNSLKKELMSTFLSQQAISNVGTINDEFKKLSHTLSRYQPHQIFAIDEFAFHTKPSAFKPNIAKQSHELSLTDPSERVIAGICCNTDGSVVFDPMIVTDAQSSRHSGIPTIFHSKTGLLSSEIFAQYVAYIDDHIAKTLGQRAVLLLDDLPAHIFPTDRLRCIDLCYYTSGLNKELYRPLDFGIGRIFKTDVKHSFLQNALKRTLVGLDDDSAADLFTLSKDEIIATISHTWSSLKFNDLVISASFRNSGIFGPQGNVNGGGQAGYALRDTTKESHILNIFNFFLEKGWLNDSILNPSRSGVILDDYLFPEEEDVRYEHLTDLDIVRLVKREVLDDERLDVAADDGEYDNGIDVSGRRSTPSTQDAAMALSIAASAVQNPNDTDETLGGLATTQLVDSLSGILPSHKSVDQDPALDPEDSKEIGRLILNRLKPFFSNPNVAKRYSKSAEKFVTFASTYLQETNDIFLKDYRNGKDLGHEKINGMESMNKRRRVQYDSLPHGQMMMSGDNDNIDNQLIDGR</sequence>
<feature type="region of interest" description="Disordered" evidence="2">
    <location>
        <begin position="689"/>
        <end position="709"/>
    </location>
</feature>
<feature type="compositionally biased region" description="Polar residues" evidence="2">
    <location>
        <begin position="37"/>
        <end position="51"/>
    </location>
</feature>
<reference evidence="5" key="2">
    <citation type="submission" date="2014-02" db="EMBL/GenBank/DDBJ databases">
        <title>Complete DNA sequence of /Kuraishia capsulata/ illustrates novel genomic features among budding yeasts (/Saccharomycotina/).</title>
        <authorList>
            <person name="Morales L."/>
            <person name="Noel B."/>
            <person name="Porcel B."/>
            <person name="Marcet-Houben M."/>
            <person name="Hullo M-F."/>
            <person name="Sacerdot C."/>
            <person name="Tekaia F."/>
            <person name="Leh-Louis V."/>
            <person name="Despons L."/>
            <person name="Khanna V."/>
            <person name="Aury J-M."/>
            <person name="Barbe V."/>
            <person name="Couloux A."/>
            <person name="Labadie K."/>
            <person name="Pelletier E."/>
            <person name="Souciet J-L."/>
            <person name="Boekhout T."/>
            <person name="Gabaldon T."/>
            <person name="Wincker P."/>
            <person name="Dujon B."/>
        </authorList>
    </citation>
    <scope>NUCLEOTIDE SEQUENCE</scope>
    <source>
        <strain evidence="5">CBS 1993</strain>
    </source>
</reference>
<protein>
    <recommendedName>
        <fullName evidence="7">HTH CENPB-type domain-containing protein</fullName>
    </recommendedName>
</protein>
<dbReference type="Pfam" id="PF03184">
    <property type="entry name" value="DDE_1"/>
    <property type="match status" value="1"/>
</dbReference>
<dbReference type="HOGENOM" id="CLU_389344_0_0_1"/>
<dbReference type="InterPro" id="IPR006600">
    <property type="entry name" value="HTH_CenpB_DNA-bd_dom"/>
</dbReference>
<keyword evidence="1" id="KW-0238">DNA-binding</keyword>
<feature type="domain" description="DDE-1" evidence="3">
    <location>
        <begin position="265"/>
        <end position="425"/>
    </location>
</feature>
<feature type="compositionally biased region" description="Polar residues" evidence="2">
    <location>
        <begin position="1"/>
        <end position="21"/>
    </location>
</feature>
<dbReference type="Proteomes" id="UP000019384">
    <property type="component" value="Unassembled WGS sequence"/>
</dbReference>
<dbReference type="EMBL" id="HG793128">
    <property type="protein sequence ID" value="CDK27860.1"/>
    <property type="molecule type" value="Genomic_DNA"/>
</dbReference>
<dbReference type="InterPro" id="IPR050863">
    <property type="entry name" value="CenT-Element_Derived"/>
</dbReference>
<accession>W6MWU2</accession>
<name>W6MWU2_9ASCO</name>
<dbReference type="STRING" id="1382522.W6MWU2"/>